<dbReference type="Proteomes" id="UP000295252">
    <property type="component" value="Chromosome I"/>
</dbReference>
<evidence type="ECO:0000313" key="2">
    <source>
        <dbReference type="Proteomes" id="UP000295252"/>
    </source>
</evidence>
<reference evidence="2" key="1">
    <citation type="journal article" date="2014" name="Science">
        <title>The coffee genome provides insight into the convergent evolution of caffeine biosynthesis.</title>
        <authorList>
            <person name="Denoeud F."/>
            <person name="Carretero-Paulet L."/>
            <person name="Dereeper A."/>
            <person name="Droc G."/>
            <person name="Guyot R."/>
            <person name="Pietrella M."/>
            <person name="Zheng C."/>
            <person name="Alberti A."/>
            <person name="Anthony F."/>
            <person name="Aprea G."/>
            <person name="Aury J.M."/>
            <person name="Bento P."/>
            <person name="Bernard M."/>
            <person name="Bocs S."/>
            <person name="Campa C."/>
            <person name="Cenci A."/>
            <person name="Combes M.C."/>
            <person name="Crouzillat D."/>
            <person name="Da Silva C."/>
            <person name="Daddiego L."/>
            <person name="De Bellis F."/>
            <person name="Dussert S."/>
            <person name="Garsmeur O."/>
            <person name="Gayraud T."/>
            <person name="Guignon V."/>
            <person name="Jahn K."/>
            <person name="Jamilloux V."/>
            <person name="Joet T."/>
            <person name="Labadie K."/>
            <person name="Lan T."/>
            <person name="Leclercq J."/>
            <person name="Lepelley M."/>
            <person name="Leroy T."/>
            <person name="Li L.T."/>
            <person name="Librado P."/>
            <person name="Lopez L."/>
            <person name="Munoz A."/>
            <person name="Noel B."/>
            <person name="Pallavicini A."/>
            <person name="Perrotta G."/>
            <person name="Poncet V."/>
            <person name="Pot D."/>
            <person name="Priyono X."/>
            <person name="Rigoreau M."/>
            <person name="Rouard M."/>
            <person name="Rozas J."/>
            <person name="Tranchant-Dubreuil C."/>
            <person name="VanBuren R."/>
            <person name="Zhang Q."/>
            <person name="Andrade A.C."/>
            <person name="Argout X."/>
            <person name="Bertrand B."/>
            <person name="de Kochko A."/>
            <person name="Graziosi G."/>
            <person name="Henry R.J."/>
            <person name="Jayarama X."/>
            <person name="Ming R."/>
            <person name="Nagai C."/>
            <person name="Rounsley S."/>
            <person name="Sankoff D."/>
            <person name="Giuliano G."/>
            <person name="Albert V.A."/>
            <person name="Wincker P."/>
            <person name="Lashermes P."/>
        </authorList>
    </citation>
    <scope>NUCLEOTIDE SEQUENCE [LARGE SCALE GENOMIC DNA]</scope>
    <source>
        <strain evidence="2">cv. DH200-94</strain>
    </source>
</reference>
<protein>
    <submittedName>
        <fullName evidence="1">Uncharacterized protein</fullName>
    </submittedName>
</protein>
<gene>
    <name evidence="1" type="ORF">GSCOC_T00011025001</name>
</gene>
<keyword evidence="2" id="KW-1185">Reference proteome</keyword>
<organism evidence="1 2">
    <name type="scientific">Coffea canephora</name>
    <name type="common">Robusta coffee</name>
    <dbReference type="NCBI Taxonomy" id="49390"/>
    <lineage>
        <taxon>Eukaryota</taxon>
        <taxon>Viridiplantae</taxon>
        <taxon>Streptophyta</taxon>
        <taxon>Embryophyta</taxon>
        <taxon>Tracheophyta</taxon>
        <taxon>Spermatophyta</taxon>
        <taxon>Magnoliopsida</taxon>
        <taxon>eudicotyledons</taxon>
        <taxon>Gunneridae</taxon>
        <taxon>Pentapetalae</taxon>
        <taxon>asterids</taxon>
        <taxon>lamiids</taxon>
        <taxon>Gentianales</taxon>
        <taxon>Rubiaceae</taxon>
        <taxon>Ixoroideae</taxon>
        <taxon>Gardenieae complex</taxon>
        <taxon>Bertiereae - Coffeeae clade</taxon>
        <taxon>Coffeeae</taxon>
        <taxon>Coffea</taxon>
    </lineage>
</organism>
<accession>A0A068VCY7</accession>
<dbReference type="InParanoid" id="A0A068VCY7"/>
<dbReference type="Gramene" id="CDP17548">
    <property type="protein sequence ID" value="CDP17548"/>
    <property type="gene ID" value="GSCOC_T00011025001"/>
</dbReference>
<dbReference type="AlphaFoldDB" id="A0A068VCY7"/>
<dbReference type="PhylomeDB" id="A0A068VCY7"/>
<name>A0A068VCY7_COFCA</name>
<proteinExistence type="predicted"/>
<dbReference type="EMBL" id="HG739252">
    <property type="protein sequence ID" value="CDP17548.1"/>
    <property type="molecule type" value="Genomic_DNA"/>
</dbReference>
<sequence>MDGEELQRSIIAAIGELSRYKTYLKKTGRADTLIPEVTTFDGKKFCYCSILSVMF</sequence>
<evidence type="ECO:0000313" key="1">
    <source>
        <dbReference type="EMBL" id="CDP17548.1"/>
    </source>
</evidence>